<dbReference type="Gene3D" id="2.60.120.1290">
    <property type="match status" value="1"/>
</dbReference>
<dbReference type="Proteomes" id="UP001556040">
    <property type="component" value="Unassembled WGS sequence"/>
</dbReference>
<evidence type="ECO:0000256" key="6">
    <source>
        <dbReference type="SAM" id="MobiDB-lite"/>
    </source>
</evidence>
<evidence type="ECO:0000256" key="2">
    <source>
        <dbReference type="ARBA" id="ARBA00022670"/>
    </source>
</evidence>
<evidence type="ECO:0000256" key="4">
    <source>
        <dbReference type="ARBA" id="ARBA00022825"/>
    </source>
</evidence>
<evidence type="ECO:0000259" key="7">
    <source>
        <dbReference type="Pfam" id="PF00082"/>
    </source>
</evidence>
<dbReference type="InterPro" id="IPR023828">
    <property type="entry name" value="Peptidase_S8_Ser-AS"/>
</dbReference>
<dbReference type="GO" id="GO:0016787">
    <property type="term" value="F:hydrolase activity"/>
    <property type="evidence" value="ECO:0007669"/>
    <property type="project" value="UniProtKB-KW"/>
</dbReference>
<keyword evidence="3 5" id="KW-0378">Hydrolase</keyword>
<dbReference type="InterPro" id="IPR036852">
    <property type="entry name" value="Peptidase_S8/S53_dom_sf"/>
</dbReference>
<organism evidence="8 9">
    <name type="scientific">Jeotgalibacillus marinus</name>
    <dbReference type="NCBI Taxonomy" id="86667"/>
    <lineage>
        <taxon>Bacteria</taxon>
        <taxon>Bacillati</taxon>
        <taxon>Bacillota</taxon>
        <taxon>Bacilli</taxon>
        <taxon>Bacillales</taxon>
        <taxon>Caryophanaceae</taxon>
        <taxon>Jeotgalibacillus</taxon>
    </lineage>
</organism>
<dbReference type="CDD" id="cd07478">
    <property type="entry name" value="Peptidases_S8_CspA-like"/>
    <property type="match status" value="1"/>
</dbReference>
<protein>
    <submittedName>
        <fullName evidence="8">S8 family peptidase</fullName>
        <ecNumber evidence="8">3.4.-.-</ecNumber>
    </submittedName>
</protein>
<dbReference type="PROSITE" id="PS51892">
    <property type="entry name" value="SUBTILASE"/>
    <property type="match status" value="1"/>
</dbReference>
<comment type="caution">
    <text evidence="8">The sequence shown here is derived from an EMBL/GenBank/DDBJ whole genome shotgun (WGS) entry which is preliminary data.</text>
</comment>
<dbReference type="Pfam" id="PF00082">
    <property type="entry name" value="Peptidase_S8"/>
    <property type="match status" value="2"/>
</dbReference>
<name>A0ABV3Q5W9_9BACL</name>
<evidence type="ECO:0000313" key="9">
    <source>
        <dbReference type="Proteomes" id="UP001556040"/>
    </source>
</evidence>
<feature type="active site" description="Charge relay system" evidence="5">
    <location>
        <position position="512"/>
    </location>
</feature>
<feature type="domain" description="Peptidase S8/S53" evidence="7">
    <location>
        <begin position="125"/>
        <end position="312"/>
    </location>
</feature>
<dbReference type="Gene3D" id="3.40.50.200">
    <property type="entry name" value="Peptidase S8/S53 domain"/>
    <property type="match status" value="1"/>
</dbReference>
<dbReference type="InterPro" id="IPR034045">
    <property type="entry name" value="Pep_S8_CspA-like"/>
</dbReference>
<feature type="region of interest" description="Disordered" evidence="6">
    <location>
        <begin position="469"/>
        <end position="493"/>
    </location>
</feature>
<dbReference type="PRINTS" id="PR00723">
    <property type="entry name" value="SUBTILISIN"/>
</dbReference>
<dbReference type="PROSITE" id="PS00138">
    <property type="entry name" value="SUBTILASE_SER"/>
    <property type="match status" value="1"/>
</dbReference>
<dbReference type="SUPFAM" id="SSF52743">
    <property type="entry name" value="Subtilisin-like"/>
    <property type="match status" value="1"/>
</dbReference>
<accession>A0ABV3Q5W9</accession>
<dbReference type="EMBL" id="JBFMIA010000013">
    <property type="protein sequence ID" value="MEW9502659.1"/>
    <property type="molecule type" value="Genomic_DNA"/>
</dbReference>
<dbReference type="PANTHER" id="PTHR43806">
    <property type="entry name" value="PEPTIDASE S8"/>
    <property type="match status" value="1"/>
</dbReference>
<reference evidence="8 9" key="1">
    <citation type="journal article" date="1979" name="Int. J. Syst. Evol. Microbiol.">
        <title>Bacillus globisporus subsp. marinus subsp. nov.</title>
        <authorList>
            <person name="Liu H."/>
        </authorList>
    </citation>
    <scope>NUCLEOTIDE SEQUENCE [LARGE SCALE GENOMIC DNA]</scope>
    <source>
        <strain evidence="8 9">DSM 1297</strain>
    </source>
</reference>
<evidence type="ECO:0000256" key="3">
    <source>
        <dbReference type="ARBA" id="ARBA00022801"/>
    </source>
</evidence>
<keyword evidence="9" id="KW-1185">Reference proteome</keyword>
<dbReference type="InterPro" id="IPR015500">
    <property type="entry name" value="Peptidase_S8_subtilisin-rel"/>
</dbReference>
<keyword evidence="2 5" id="KW-0645">Protease</keyword>
<comment type="similarity">
    <text evidence="1 5">Belongs to the peptidase S8 family.</text>
</comment>
<evidence type="ECO:0000313" key="8">
    <source>
        <dbReference type="EMBL" id="MEW9502659.1"/>
    </source>
</evidence>
<feature type="active site" description="Charge relay system" evidence="5">
    <location>
        <position position="134"/>
    </location>
</feature>
<evidence type="ECO:0000256" key="5">
    <source>
        <dbReference type="PROSITE-ProRule" id="PRU01240"/>
    </source>
</evidence>
<feature type="domain" description="Peptidase S8/S53" evidence="7">
    <location>
        <begin position="439"/>
        <end position="566"/>
    </location>
</feature>
<evidence type="ECO:0000256" key="1">
    <source>
        <dbReference type="ARBA" id="ARBA00011073"/>
    </source>
</evidence>
<keyword evidence="4 5" id="KW-0720">Serine protease</keyword>
<dbReference type="InterPro" id="IPR050131">
    <property type="entry name" value="Peptidase_S8_subtilisin-like"/>
</dbReference>
<dbReference type="InterPro" id="IPR000209">
    <property type="entry name" value="Peptidase_S8/S53_dom"/>
</dbReference>
<gene>
    <name evidence="8" type="ORF">AB1471_12750</name>
</gene>
<dbReference type="EC" id="3.4.-.-" evidence="8"/>
<proteinExistence type="inferred from homology"/>
<sequence>MTTEKIPTNLDPRLQKAIVKSQQRELNTLDESVKEEKLISVIAKITDIDIFCAIPGVHHENDITIAPDKSGRIVTAKVSVSELEKVRQSPVVLSLKGAQPLKPLLKDTNKEIDVPPLIGAEIEGGKGVIVGIVDHGCDFVHKNFRRDDGSTRLLALFDQRNDKVYSKEEINESLQTDNPYNTLGYNVNTRAHGTHVMDIAAGNGLGTRVKGVASNADLIFVEPFYWDIADGDLGNFGDSSNLLEAIKFIFEQAGDQPCVVNISLGTNGGSHDGTSLVEQGIDGLIIDKPNRAVVIAAGNSYDDNIHATGSIPQGGYIDLHWDMSEGDFTRNELEVWYDGKDEFHLEIINPENESICNIGLKENFLNQKIYATQVQHDDDNGDNVAMVFYPLERRVSPGTWTIRLHGVRVTNGKFHAWIERDNHLRGVQSKFAPPNDNTHTLGSVCCGHKSIVVGSYDAKSSDTPISFFSSAGPTRDGRQKPEISAPGGSPPIGVQAASSRTLDKTIGMSGTSMAAPAVTGVIALMLSEAKAHGLTLTIDQIRNILEETARYHHPVGEEWDNRYGHGRIDARAAIAAVTAMVEDSENNDVGQPDLLLKEK</sequence>
<dbReference type="RefSeq" id="WP_367780150.1">
    <property type="nucleotide sequence ID" value="NZ_JBFMIA010000013.1"/>
</dbReference>
<feature type="active site" description="Charge relay system" evidence="5">
    <location>
        <position position="192"/>
    </location>
</feature>
<dbReference type="PANTHER" id="PTHR43806:SF11">
    <property type="entry name" value="CEREVISIN-RELATED"/>
    <property type="match status" value="1"/>
</dbReference>